<organism evidence="1">
    <name type="scientific">viral metagenome</name>
    <dbReference type="NCBI Taxonomy" id="1070528"/>
    <lineage>
        <taxon>unclassified sequences</taxon>
        <taxon>metagenomes</taxon>
        <taxon>organismal metagenomes</taxon>
    </lineage>
</organism>
<dbReference type="AlphaFoldDB" id="A0A6C0AMP0"/>
<accession>A0A6C0AMP0</accession>
<dbReference type="EMBL" id="MN740729">
    <property type="protein sequence ID" value="QHS81069.1"/>
    <property type="molecule type" value="Genomic_DNA"/>
</dbReference>
<evidence type="ECO:0000313" key="1">
    <source>
        <dbReference type="EMBL" id="QHS81069.1"/>
    </source>
</evidence>
<protein>
    <submittedName>
        <fullName evidence="1">Uncharacterized protein</fullName>
    </submittedName>
</protein>
<reference evidence="1" key="1">
    <citation type="journal article" date="2020" name="Nature">
        <title>Giant virus diversity and host interactions through global metagenomics.</title>
        <authorList>
            <person name="Schulz F."/>
            <person name="Roux S."/>
            <person name="Paez-Espino D."/>
            <person name="Jungbluth S."/>
            <person name="Walsh D.A."/>
            <person name="Denef V.J."/>
            <person name="McMahon K.D."/>
            <person name="Konstantinidis K.T."/>
            <person name="Eloe-Fadrosh E.A."/>
            <person name="Kyrpides N.C."/>
            <person name="Woyke T."/>
        </authorList>
    </citation>
    <scope>NUCLEOTIDE SEQUENCE</scope>
    <source>
        <strain evidence="1">GVMAG-S-1101161-73</strain>
    </source>
</reference>
<proteinExistence type="predicted"/>
<name>A0A6C0AMP0_9ZZZZ</name>
<sequence>MSEITINPLKGLVTASPRRKKVPRPKWMCKHPNAALINRDNCIYRCIECNPTNGTITVIPGVGTKAKQSPKRVTVSPCISADSPRGFS</sequence>